<dbReference type="Proteomes" id="UP000286934">
    <property type="component" value="Unassembled WGS sequence"/>
</dbReference>
<protein>
    <submittedName>
        <fullName evidence="3">S9 family peptidase</fullName>
    </submittedName>
</protein>
<dbReference type="Gene3D" id="3.40.50.1820">
    <property type="entry name" value="alpha/beta hydrolase"/>
    <property type="match status" value="1"/>
</dbReference>
<comment type="caution">
    <text evidence="3">The sequence shown here is derived from an EMBL/GenBank/DDBJ whole genome shotgun (WGS) entry which is preliminary data.</text>
</comment>
<dbReference type="EMBL" id="PIPP01000001">
    <property type="protein sequence ID" value="RUO38285.1"/>
    <property type="molecule type" value="Genomic_DNA"/>
</dbReference>
<dbReference type="Pfam" id="PF00326">
    <property type="entry name" value="Peptidase_S9"/>
    <property type="match status" value="1"/>
</dbReference>
<proteinExistence type="predicted"/>
<name>A0A432WX05_9GAMM</name>
<dbReference type="InterPro" id="IPR029058">
    <property type="entry name" value="AB_hydrolase_fold"/>
</dbReference>
<dbReference type="SUPFAM" id="SSF53474">
    <property type="entry name" value="alpha/beta-Hydrolases"/>
    <property type="match status" value="1"/>
</dbReference>
<evidence type="ECO:0000256" key="1">
    <source>
        <dbReference type="ARBA" id="ARBA00022801"/>
    </source>
</evidence>
<reference evidence="4" key="1">
    <citation type="journal article" date="2018" name="Front. Microbiol.">
        <title>Genome-Based Analysis Reveals the Taxonomy and Diversity of the Family Idiomarinaceae.</title>
        <authorList>
            <person name="Liu Y."/>
            <person name="Lai Q."/>
            <person name="Shao Z."/>
        </authorList>
    </citation>
    <scope>NUCLEOTIDE SEQUENCE [LARGE SCALE GENOMIC DNA]</scope>
    <source>
        <strain evidence="4">AIS</strain>
    </source>
</reference>
<dbReference type="OrthoDB" id="4269629at2"/>
<dbReference type="GO" id="GO:0006508">
    <property type="term" value="P:proteolysis"/>
    <property type="evidence" value="ECO:0007669"/>
    <property type="project" value="InterPro"/>
</dbReference>
<evidence type="ECO:0000313" key="3">
    <source>
        <dbReference type="EMBL" id="RUO38285.1"/>
    </source>
</evidence>
<accession>A0A432WX05</accession>
<dbReference type="PANTHER" id="PTHR42776:SF27">
    <property type="entry name" value="DIPEPTIDYL PEPTIDASE FAMILY MEMBER 6"/>
    <property type="match status" value="1"/>
</dbReference>
<dbReference type="PANTHER" id="PTHR42776">
    <property type="entry name" value="SERINE PEPTIDASE S9 FAMILY MEMBER"/>
    <property type="match status" value="1"/>
</dbReference>
<evidence type="ECO:0000313" key="4">
    <source>
        <dbReference type="Proteomes" id="UP000286934"/>
    </source>
</evidence>
<organism evidence="3 4">
    <name type="scientific">Aliidiomarina shirensis</name>
    <dbReference type="NCBI Taxonomy" id="1048642"/>
    <lineage>
        <taxon>Bacteria</taxon>
        <taxon>Pseudomonadati</taxon>
        <taxon>Pseudomonadota</taxon>
        <taxon>Gammaproteobacteria</taxon>
        <taxon>Alteromonadales</taxon>
        <taxon>Idiomarinaceae</taxon>
        <taxon>Aliidiomarina</taxon>
    </lineage>
</organism>
<dbReference type="SUPFAM" id="SSF82171">
    <property type="entry name" value="DPP6 N-terminal domain-like"/>
    <property type="match status" value="1"/>
</dbReference>
<dbReference type="AlphaFoldDB" id="A0A432WX05"/>
<dbReference type="RefSeq" id="WP_126805507.1">
    <property type="nucleotide sequence ID" value="NZ_PIPP01000001.1"/>
</dbReference>
<gene>
    <name evidence="3" type="ORF">CWE13_01155</name>
</gene>
<dbReference type="GO" id="GO:0004252">
    <property type="term" value="F:serine-type endopeptidase activity"/>
    <property type="evidence" value="ECO:0007669"/>
    <property type="project" value="TreeGrafter"/>
</dbReference>
<feature type="domain" description="Peptidase S9 prolyl oligopeptidase catalytic" evidence="2">
    <location>
        <begin position="449"/>
        <end position="656"/>
    </location>
</feature>
<keyword evidence="1" id="KW-0378">Hydrolase</keyword>
<evidence type="ECO:0000259" key="2">
    <source>
        <dbReference type="Pfam" id="PF00326"/>
    </source>
</evidence>
<sequence>MRIVTIILAAIIGGHGVAAQADTDVKPITLEEYARNAQFLDVKISPQANYLAATTRNEGGSVRLTVLDINSRSVLSATELRGNESVSSFHWVSDKRLVMSLAREFGPLEMPARTGEWFGMDVDGGRRIMLTGPRSRDGEWVAADVIDWLPDSPNEVLISTYAYSSSEPWLDISRMRVDSGRKRSEGRVPLRAVGGVQARLLTDSNGDPAVAVGLDPNNTNDIIIIVREPGRRGDWTEIARYPALEGGFTPLAFMDDNSVVGLSDTNSDTRAVAILNLENGDEEIIALHPDTDVTPIMSFNRGGANEVIGVSYEYETINALLFEDVEDREYSNVVQSLTATFPDRQVSVSSTTRDGNLMVVSVRSANHPTQFFLFDRENVQLTSLAEAFPWLKRDLLPQTRTVVYQSRDGLSVQGLLTLPRDKEAKDLPLIMLPHGGPHGIRDSIVNIDRDAKVFAQHGYAVFQPNFRGSGGFGRSFEEAGHKAWGTDMINDMTDGVMYLAEQGIVDKDRVCAYGASYGGFAALMSAIREPDLYKCTVGFVGVFDLNLMLTEGDIPTRQSGRDYLARVLPETEEGRNAQSPLHNLDQLKAPVFLIHGAEDVRVPIIHAERLREALEARNHPLEWMVKEDEGHGFYKPEHNVERWERMLTFFNRYIGEDN</sequence>
<dbReference type="InterPro" id="IPR001375">
    <property type="entry name" value="Peptidase_S9_cat"/>
</dbReference>
<keyword evidence="4" id="KW-1185">Reference proteome</keyword>